<dbReference type="AlphaFoldDB" id="A0A9D4LY90"/>
<evidence type="ECO:0000256" key="1">
    <source>
        <dbReference type="SAM" id="MobiDB-lite"/>
    </source>
</evidence>
<comment type="caution">
    <text evidence="2">The sequence shown here is derived from an EMBL/GenBank/DDBJ whole genome shotgun (WGS) entry which is preliminary data.</text>
</comment>
<keyword evidence="3" id="KW-1185">Reference proteome</keyword>
<dbReference type="Proteomes" id="UP000828390">
    <property type="component" value="Unassembled WGS sequence"/>
</dbReference>
<feature type="region of interest" description="Disordered" evidence="1">
    <location>
        <begin position="465"/>
        <end position="492"/>
    </location>
</feature>
<organism evidence="2 3">
    <name type="scientific">Dreissena polymorpha</name>
    <name type="common">Zebra mussel</name>
    <name type="synonym">Mytilus polymorpha</name>
    <dbReference type="NCBI Taxonomy" id="45954"/>
    <lineage>
        <taxon>Eukaryota</taxon>
        <taxon>Metazoa</taxon>
        <taxon>Spiralia</taxon>
        <taxon>Lophotrochozoa</taxon>
        <taxon>Mollusca</taxon>
        <taxon>Bivalvia</taxon>
        <taxon>Autobranchia</taxon>
        <taxon>Heteroconchia</taxon>
        <taxon>Euheterodonta</taxon>
        <taxon>Imparidentia</taxon>
        <taxon>Neoheterodontei</taxon>
        <taxon>Myida</taxon>
        <taxon>Dreissenoidea</taxon>
        <taxon>Dreissenidae</taxon>
        <taxon>Dreissena</taxon>
    </lineage>
</organism>
<feature type="region of interest" description="Disordered" evidence="1">
    <location>
        <begin position="251"/>
        <end position="278"/>
    </location>
</feature>
<reference evidence="2" key="1">
    <citation type="journal article" date="2019" name="bioRxiv">
        <title>The Genome of the Zebra Mussel, Dreissena polymorpha: A Resource for Invasive Species Research.</title>
        <authorList>
            <person name="McCartney M.A."/>
            <person name="Auch B."/>
            <person name="Kono T."/>
            <person name="Mallez S."/>
            <person name="Zhang Y."/>
            <person name="Obille A."/>
            <person name="Becker A."/>
            <person name="Abrahante J.E."/>
            <person name="Garbe J."/>
            <person name="Badalamenti J.P."/>
            <person name="Herman A."/>
            <person name="Mangelson H."/>
            <person name="Liachko I."/>
            <person name="Sullivan S."/>
            <person name="Sone E.D."/>
            <person name="Koren S."/>
            <person name="Silverstein K.A.T."/>
            <person name="Beckman K.B."/>
            <person name="Gohl D.M."/>
        </authorList>
    </citation>
    <scope>NUCLEOTIDE SEQUENCE</scope>
    <source>
        <strain evidence="2">Duluth1</strain>
        <tissue evidence="2">Whole animal</tissue>
    </source>
</reference>
<protein>
    <recommendedName>
        <fullName evidence="4">PPPDE domain-containing protein</fullName>
    </recommendedName>
</protein>
<sequence length="492" mass="56252">MAAKKNNRQHFSSEPFASNHSGPESQLSDAVASSTKPRKPTKMPKLNIFGLFGANWKNAVRFYEETQLKITADSGCLSTLTRAIGSNEIIGLVWAFKVPLSSKQRSQLMLYHMFVVFETNKWWWTIEKHSDVITIQRSRIATNVKEVCKQKSRIKGHRRMFRGRGTCSVNELLDWLHGQLNKKYNFMRRNCQHFATDVFMKLTDTWRGSTEIKEFFAILVNRSEETLDSISSFSSKSGSEFQSTTYADLRTGTGFHPEASSTPVPNDEDTHDTHDEHDDMGLLNLNEIVREISEESETPGLDGIDVALTSLYLEDASTPVPNDEHDTHDEHDDMGLLNLNEIVQETAVESETVGLDRLDVTMTSFYLEDASTPVPNDEHDTHDERVLGSLNLIEIEQKTTEDIEEYFCDEDETTGDVQSIPARADERTEQLRELMMMVTRSHLTSMLRRGPRDISRIPRFSTHECNSNQVDQKRQEVQEEEKQNSMSQLLKM</sequence>
<feature type="compositionally biased region" description="Basic and acidic residues" evidence="1">
    <location>
        <begin position="471"/>
        <end position="483"/>
    </location>
</feature>
<accession>A0A9D4LY90</accession>
<proteinExistence type="predicted"/>
<gene>
    <name evidence="2" type="ORF">DPMN_029173</name>
</gene>
<name>A0A9D4LY90_DREPO</name>
<evidence type="ECO:0008006" key="4">
    <source>
        <dbReference type="Google" id="ProtNLM"/>
    </source>
</evidence>
<evidence type="ECO:0000313" key="2">
    <source>
        <dbReference type="EMBL" id="KAH3866119.1"/>
    </source>
</evidence>
<feature type="region of interest" description="Disordered" evidence="1">
    <location>
        <begin position="1"/>
        <end position="39"/>
    </location>
</feature>
<evidence type="ECO:0000313" key="3">
    <source>
        <dbReference type="Proteomes" id="UP000828390"/>
    </source>
</evidence>
<feature type="compositionally biased region" description="Polar residues" evidence="1">
    <location>
        <begin position="9"/>
        <end position="35"/>
    </location>
</feature>
<dbReference type="EMBL" id="JAIWYP010000002">
    <property type="protein sequence ID" value="KAH3866119.1"/>
    <property type="molecule type" value="Genomic_DNA"/>
</dbReference>
<reference evidence="2" key="2">
    <citation type="submission" date="2020-11" db="EMBL/GenBank/DDBJ databases">
        <authorList>
            <person name="McCartney M.A."/>
            <person name="Auch B."/>
            <person name="Kono T."/>
            <person name="Mallez S."/>
            <person name="Becker A."/>
            <person name="Gohl D.M."/>
            <person name="Silverstein K.A.T."/>
            <person name="Koren S."/>
            <person name="Bechman K.B."/>
            <person name="Herman A."/>
            <person name="Abrahante J.E."/>
            <person name="Garbe J."/>
        </authorList>
    </citation>
    <scope>NUCLEOTIDE SEQUENCE</scope>
    <source>
        <strain evidence="2">Duluth1</strain>
        <tissue evidence="2">Whole animal</tissue>
    </source>
</reference>